<dbReference type="HOGENOM" id="CLU_2387717_0_0_1"/>
<dbReference type="InParanoid" id="G8ZXE7"/>
<name>G8ZXE7_TORDE</name>
<dbReference type="KEGG" id="tdl:TDEL_0F04800"/>
<evidence type="ECO:0000313" key="3">
    <source>
        <dbReference type="Proteomes" id="UP000005627"/>
    </source>
</evidence>
<dbReference type="eggNOG" id="ENOG502T1TX">
    <property type="taxonomic scope" value="Eukaryota"/>
</dbReference>
<dbReference type="InterPro" id="IPR057785">
    <property type="entry name" value="YLR146W-A-like"/>
</dbReference>
<organism evidence="2 3">
    <name type="scientific">Torulaspora delbrueckii</name>
    <name type="common">Yeast</name>
    <name type="synonym">Candida colliculosa</name>
    <dbReference type="NCBI Taxonomy" id="4950"/>
    <lineage>
        <taxon>Eukaryota</taxon>
        <taxon>Fungi</taxon>
        <taxon>Dikarya</taxon>
        <taxon>Ascomycota</taxon>
        <taxon>Saccharomycotina</taxon>
        <taxon>Saccharomycetes</taxon>
        <taxon>Saccharomycetales</taxon>
        <taxon>Saccharomycetaceae</taxon>
        <taxon>Torulaspora</taxon>
    </lineage>
</organism>
<dbReference type="OrthoDB" id="4062053at2759"/>
<dbReference type="Pfam" id="PF23482">
    <property type="entry name" value="YLR146W-A"/>
    <property type="match status" value="1"/>
</dbReference>
<dbReference type="EMBL" id="HE616747">
    <property type="protein sequence ID" value="CCE93291.1"/>
    <property type="molecule type" value="Genomic_DNA"/>
</dbReference>
<accession>G8ZXE7</accession>
<dbReference type="GeneID" id="11501886"/>
<evidence type="ECO:0000313" key="2">
    <source>
        <dbReference type="EMBL" id="CCE93291.1"/>
    </source>
</evidence>
<protein>
    <submittedName>
        <fullName evidence="2">Uncharacterized protein</fullName>
    </submittedName>
</protein>
<feature type="compositionally biased region" description="Low complexity" evidence="1">
    <location>
        <begin position="28"/>
        <end position="40"/>
    </location>
</feature>
<keyword evidence="3" id="KW-1185">Reference proteome</keyword>
<dbReference type="Proteomes" id="UP000005627">
    <property type="component" value="Chromosome 6"/>
</dbReference>
<feature type="compositionally biased region" description="Polar residues" evidence="1">
    <location>
        <begin position="1"/>
        <end position="12"/>
    </location>
</feature>
<sequence length="94" mass="10207">MSRSELSTNSSAVGIASDDRLPSNDRTSSLSFKSEVSSSSVGELIRESQALQNEINSIFAELSDINRQVKIDIDEFCHIGLHSTSSMLNASRSN</sequence>
<dbReference type="AlphaFoldDB" id="G8ZXE7"/>
<dbReference type="RefSeq" id="XP_003682502.1">
    <property type="nucleotide sequence ID" value="XM_003682454.1"/>
</dbReference>
<reference evidence="2 3" key="1">
    <citation type="journal article" date="2011" name="Proc. Natl. Acad. Sci. U.S.A.">
        <title>Evolutionary erosion of yeast sex chromosomes by mating-type switching accidents.</title>
        <authorList>
            <person name="Gordon J.L."/>
            <person name="Armisen D."/>
            <person name="Proux-Wera E."/>
            <person name="Oheigeartaigh S.S."/>
            <person name="Byrne K.P."/>
            <person name="Wolfe K.H."/>
        </authorList>
    </citation>
    <scope>NUCLEOTIDE SEQUENCE [LARGE SCALE GENOMIC DNA]</scope>
    <source>
        <strain evidence="3">ATCC 10662 / CBS 1146 / NBRC 0425 / NCYC 2629 / NRRL Y-866</strain>
    </source>
</reference>
<evidence type="ECO:0000256" key="1">
    <source>
        <dbReference type="SAM" id="MobiDB-lite"/>
    </source>
</evidence>
<proteinExistence type="predicted"/>
<gene>
    <name evidence="2" type="primary">TDEL0F04800</name>
    <name evidence="2" type="ORF">TDEL_0F04800</name>
</gene>
<feature type="region of interest" description="Disordered" evidence="1">
    <location>
        <begin position="1"/>
        <end position="40"/>
    </location>
</feature>